<gene>
    <name evidence="1" type="ORF">MML48_9g00010387</name>
</gene>
<evidence type="ECO:0000313" key="1">
    <source>
        <dbReference type="EMBL" id="KAI4454439.1"/>
    </source>
</evidence>
<organism evidence="1 2">
    <name type="scientific">Holotrichia oblita</name>
    <name type="common">Chafer beetle</name>
    <dbReference type="NCBI Taxonomy" id="644536"/>
    <lineage>
        <taxon>Eukaryota</taxon>
        <taxon>Metazoa</taxon>
        <taxon>Ecdysozoa</taxon>
        <taxon>Arthropoda</taxon>
        <taxon>Hexapoda</taxon>
        <taxon>Insecta</taxon>
        <taxon>Pterygota</taxon>
        <taxon>Neoptera</taxon>
        <taxon>Endopterygota</taxon>
        <taxon>Coleoptera</taxon>
        <taxon>Polyphaga</taxon>
        <taxon>Scarabaeiformia</taxon>
        <taxon>Scarabaeidae</taxon>
        <taxon>Melolonthinae</taxon>
        <taxon>Holotrichia</taxon>
    </lineage>
</organism>
<reference evidence="1" key="1">
    <citation type="submission" date="2022-04" db="EMBL/GenBank/DDBJ databases">
        <title>Chromosome-scale genome assembly of Holotrichia oblita Faldermann.</title>
        <authorList>
            <person name="Rongchong L."/>
        </authorList>
    </citation>
    <scope>NUCLEOTIDE SEQUENCE</scope>
    <source>
        <strain evidence="1">81SQS9</strain>
    </source>
</reference>
<accession>A0ACB9SGL5</accession>
<proteinExistence type="predicted"/>
<evidence type="ECO:0000313" key="2">
    <source>
        <dbReference type="Proteomes" id="UP001056778"/>
    </source>
</evidence>
<dbReference type="EMBL" id="CM043023">
    <property type="protein sequence ID" value="KAI4454439.1"/>
    <property type="molecule type" value="Genomic_DNA"/>
</dbReference>
<sequence>MERFKNKLAIVVGATTIFGVAIVGELVNNGLKVLGLDTNIELLEKLALELEHSNGTFQYFIADLNKENEIINMINWIQENIGAIHILIYNSSTPTQTNLTQGQTEDWRTIFDRNVISLNTLTSRILKNMMENDVHGHIINISAVLENKGSRNINNIVNEIINTLTGSFRDELKNSGLKIKITVIFKLSVRFVADVNDPMVTQRNTELMPTLKCKDIVNAIIFILSMSSRVQVNNFLHTTNFYN</sequence>
<keyword evidence="2" id="KW-1185">Reference proteome</keyword>
<protein>
    <submittedName>
        <fullName evidence="1">Dehydrogenase/reductase sdr family member 11</fullName>
    </submittedName>
</protein>
<comment type="caution">
    <text evidence="1">The sequence shown here is derived from an EMBL/GenBank/DDBJ whole genome shotgun (WGS) entry which is preliminary data.</text>
</comment>
<dbReference type="Proteomes" id="UP001056778">
    <property type="component" value="Chromosome 9"/>
</dbReference>
<name>A0ACB9SGL5_HOLOL</name>